<gene>
    <name evidence="1" type="ORF">M378DRAFT_160670</name>
</gene>
<dbReference type="InParanoid" id="A0A0C2XCT9"/>
<proteinExistence type="predicted"/>
<name>A0A0C2XCT9_AMAMK</name>
<accession>A0A0C2XCT9</accession>
<reference evidence="1 2" key="1">
    <citation type="submission" date="2014-04" db="EMBL/GenBank/DDBJ databases">
        <title>Evolutionary Origins and Diversification of the Mycorrhizal Mutualists.</title>
        <authorList>
            <consortium name="DOE Joint Genome Institute"/>
            <consortium name="Mycorrhizal Genomics Consortium"/>
            <person name="Kohler A."/>
            <person name="Kuo A."/>
            <person name="Nagy L.G."/>
            <person name="Floudas D."/>
            <person name="Copeland A."/>
            <person name="Barry K.W."/>
            <person name="Cichocki N."/>
            <person name="Veneault-Fourrey C."/>
            <person name="LaButti K."/>
            <person name="Lindquist E.A."/>
            <person name="Lipzen A."/>
            <person name="Lundell T."/>
            <person name="Morin E."/>
            <person name="Murat C."/>
            <person name="Riley R."/>
            <person name="Ohm R."/>
            <person name="Sun H."/>
            <person name="Tunlid A."/>
            <person name="Henrissat B."/>
            <person name="Grigoriev I.V."/>
            <person name="Hibbett D.S."/>
            <person name="Martin F."/>
        </authorList>
    </citation>
    <scope>NUCLEOTIDE SEQUENCE [LARGE SCALE GENOMIC DNA]</scope>
    <source>
        <strain evidence="1 2">Koide BX008</strain>
    </source>
</reference>
<dbReference type="EMBL" id="KN818235">
    <property type="protein sequence ID" value="KIL66653.1"/>
    <property type="molecule type" value="Genomic_DNA"/>
</dbReference>
<dbReference type="Proteomes" id="UP000054549">
    <property type="component" value="Unassembled WGS sequence"/>
</dbReference>
<dbReference type="AlphaFoldDB" id="A0A0C2XCT9"/>
<dbReference type="HOGENOM" id="CLU_2922122_0_0_1"/>
<sequence>MTDIDRDCDAAMESLAKTRKLWADICISILLPKDKHLLEMARCVKASDKGEECNVQSVLEA</sequence>
<organism evidence="1 2">
    <name type="scientific">Amanita muscaria (strain Koide BX008)</name>
    <dbReference type="NCBI Taxonomy" id="946122"/>
    <lineage>
        <taxon>Eukaryota</taxon>
        <taxon>Fungi</taxon>
        <taxon>Dikarya</taxon>
        <taxon>Basidiomycota</taxon>
        <taxon>Agaricomycotina</taxon>
        <taxon>Agaricomycetes</taxon>
        <taxon>Agaricomycetidae</taxon>
        <taxon>Agaricales</taxon>
        <taxon>Pluteineae</taxon>
        <taxon>Amanitaceae</taxon>
        <taxon>Amanita</taxon>
    </lineage>
</organism>
<keyword evidence="2" id="KW-1185">Reference proteome</keyword>
<evidence type="ECO:0000313" key="2">
    <source>
        <dbReference type="Proteomes" id="UP000054549"/>
    </source>
</evidence>
<evidence type="ECO:0000313" key="1">
    <source>
        <dbReference type="EMBL" id="KIL66653.1"/>
    </source>
</evidence>
<protein>
    <submittedName>
        <fullName evidence="1">Uncharacterized protein</fullName>
    </submittedName>
</protein>